<feature type="compositionally biased region" description="Polar residues" evidence="1">
    <location>
        <begin position="504"/>
        <end position="517"/>
    </location>
</feature>
<keyword evidence="3" id="KW-1185">Reference proteome</keyword>
<proteinExistence type="predicted"/>
<feature type="region of interest" description="Disordered" evidence="1">
    <location>
        <begin position="751"/>
        <end position="790"/>
    </location>
</feature>
<dbReference type="EMBL" id="BLIY01000022">
    <property type="protein sequence ID" value="GFE55579.1"/>
    <property type="molecule type" value="Genomic_DNA"/>
</dbReference>
<comment type="caution">
    <text evidence="2">The sequence shown here is derived from an EMBL/GenBank/DDBJ whole genome shotgun (WGS) entry which is preliminary data.</text>
</comment>
<feature type="region of interest" description="Disordered" evidence="1">
    <location>
        <begin position="480"/>
        <end position="517"/>
    </location>
</feature>
<accession>A0A9W5TC61</accession>
<evidence type="ECO:0000313" key="2">
    <source>
        <dbReference type="EMBL" id="GFE55579.1"/>
    </source>
</evidence>
<reference evidence="2" key="1">
    <citation type="submission" date="2019-12" db="EMBL/GenBank/DDBJ databases">
        <title>Genome sequence of Babesia ovis.</title>
        <authorList>
            <person name="Yamagishi J."/>
            <person name="Sevinc F."/>
            <person name="Xuan X."/>
        </authorList>
    </citation>
    <scope>NUCLEOTIDE SEQUENCE</scope>
    <source>
        <strain evidence="2">Selcuk</strain>
    </source>
</reference>
<gene>
    <name evidence="2" type="ORF">BaOVIS_029830</name>
</gene>
<feature type="compositionally biased region" description="Low complexity" evidence="1">
    <location>
        <begin position="8"/>
        <end position="23"/>
    </location>
</feature>
<feature type="region of interest" description="Disordered" evidence="1">
    <location>
        <begin position="1"/>
        <end position="28"/>
    </location>
</feature>
<sequence length="851" mass="94309">MASTPRDSTSTAVSAAKSAPVSGSKDDKAQTKLPRMFTHQVLIGFLNDIFSSCTFTKCPSITAKVVDLVEGTPSSNREYILVLRFEKKGVLYELVSHDFAAAIKGTPLDINYQYIMWFVNDRVISDENMNKVKEVALKTHKLSTGMALALLANLSEPTPFHQVPTAILKTFVPKTLNRGGLWAYMSLPCFLGSAASDQNVVHERQTRTLRSANDGIPPITSDVILSLLRALHFMKADKFLRPVCDALCQEYLACHSNIQTLPHVIHFGSAAGVFTNEFLAQHVNANLNNVNVLSNMPKEDLVLLLGSFSDTSALNLVSVRKILMILADEIEMLSAECTLSLAWVLVKLGYKFGSNIAFTRHLLSWIGSIIEELPRHAINLLYVLGLVCCDLSHFNQILDSMLLKFHLIDQKRLILIGASYAYAKHLLSNSDALRLSAPRSGHIFHCLEFHANNTLWTTMAEHERLIPFIFDIATLPADVSKSGDSENTSWPIRSTPKRTPRKLLSNQSGPSSSQEEFISNKSTGISVSSNSFKLYYLNLLEDCCLRFEELDFDSLCLLLFSLLVSHIDVSPLHEAMLVAQGLMLRKGHNPVQIQETPSSDLRRQHELCYAILQYSQHPTDNNAPLEFGSIRSHYSSPEPDPETVEETKPISPPAPSISPVKDVVPVTSTEKEVPNTVVDPTVSAPIQDTLASSAGTSAPSIQLDDNILVALASLTAALKDKIETTDLTPEDVLRKYLSVLFPAAPSISLESTKVKDEQPSDTASSHWTDTNVKVDEAKSPPSPRRGRNTWRGAIYPVNDTKKLTVHPTTTDIDSNLQLMYTVRPVVYHRITLVKRRASIYYTYVKVHTRGH</sequence>
<feature type="compositionally biased region" description="Polar residues" evidence="1">
    <location>
        <begin position="760"/>
        <end position="771"/>
    </location>
</feature>
<feature type="region of interest" description="Disordered" evidence="1">
    <location>
        <begin position="625"/>
        <end position="661"/>
    </location>
</feature>
<dbReference type="AlphaFoldDB" id="A0A9W5TC61"/>
<dbReference type="Proteomes" id="UP001057455">
    <property type="component" value="Unassembled WGS sequence"/>
</dbReference>
<dbReference type="OrthoDB" id="366400at2759"/>
<evidence type="ECO:0000256" key="1">
    <source>
        <dbReference type="SAM" id="MobiDB-lite"/>
    </source>
</evidence>
<protein>
    <submittedName>
        <fullName evidence="2">AHNAK2 isoform, putative</fullName>
    </submittedName>
</protein>
<organism evidence="2 3">
    <name type="scientific">Babesia ovis</name>
    <dbReference type="NCBI Taxonomy" id="5869"/>
    <lineage>
        <taxon>Eukaryota</taxon>
        <taxon>Sar</taxon>
        <taxon>Alveolata</taxon>
        <taxon>Apicomplexa</taxon>
        <taxon>Aconoidasida</taxon>
        <taxon>Piroplasmida</taxon>
        <taxon>Babesiidae</taxon>
        <taxon>Babesia</taxon>
    </lineage>
</organism>
<name>A0A9W5TC61_BABOV</name>
<evidence type="ECO:0000313" key="3">
    <source>
        <dbReference type="Proteomes" id="UP001057455"/>
    </source>
</evidence>